<sequence length="119" mass="12625">MPSASVGMNGNVICSSSSLLLTPITEVENNVTAHRLRITSDEPACFVHNTTSNSNSPANATTQIVQKVLTTNVKKQPSLPVTLTNHIEQNSISITKNQVNCGGENKASNFVVSCANDID</sequence>
<organism evidence="1">
    <name type="scientific">Lygus hesperus</name>
    <name type="common">Western plant bug</name>
    <dbReference type="NCBI Taxonomy" id="30085"/>
    <lineage>
        <taxon>Eukaryota</taxon>
        <taxon>Metazoa</taxon>
        <taxon>Ecdysozoa</taxon>
        <taxon>Arthropoda</taxon>
        <taxon>Hexapoda</taxon>
        <taxon>Insecta</taxon>
        <taxon>Pterygota</taxon>
        <taxon>Neoptera</taxon>
        <taxon>Paraneoptera</taxon>
        <taxon>Hemiptera</taxon>
        <taxon>Heteroptera</taxon>
        <taxon>Panheteroptera</taxon>
        <taxon>Cimicomorpha</taxon>
        <taxon>Miridae</taxon>
        <taxon>Mirini</taxon>
        <taxon>Lygus</taxon>
    </lineage>
</organism>
<accession>A0A146KVJ9</accession>
<gene>
    <name evidence="1" type="ORF">g.97246</name>
</gene>
<dbReference type="EMBL" id="GDHC01018974">
    <property type="protein sequence ID" value="JAP99654.1"/>
    <property type="molecule type" value="Transcribed_RNA"/>
</dbReference>
<proteinExistence type="predicted"/>
<reference evidence="1" key="1">
    <citation type="journal article" date="2016" name="Gigascience">
        <title>De novo construction of an expanded transcriptome assembly for the western tarnished plant bug, Lygus hesperus.</title>
        <authorList>
            <person name="Tassone E.E."/>
            <person name="Geib S.M."/>
            <person name="Hall B."/>
            <person name="Fabrick J.A."/>
            <person name="Brent C.S."/>
            <person name="Hull J.J."/>
        </authorList>
    </citation>
    <scope>NUCLEOTIDE SEQUENCE</scope>
</reference>
<protein>
    <submittedName>
        <fullName evidence="1">Uncharacterized protein</fullName>
    </submittedName>
</protein>
<name>A0A146KVJ9_LYGHE</name>
<dbReference type="AlphaFoldDB" id="A0A146KVJ9"/>
<evidence type="ECO:0000313" key="1">
    <source>
        <dbReference type="EMBL" id="JAP99654.1"/>
    </source>
</evidence>